<dbReference type="EMBL" id="WMKA01000004">
    <property type="protein sequence ID" value="MTG87943.1"/>
    <property type="molecule type" value="Genomic_DNA"/>
</dbReference>
<accession>A0A6N7ZET8</accession>
<proteinExistence type="predicted"/>
<comment type="caution">
    <text evidence="2">The sequence shown here is derived from an EMBL/GenBank/DDBJ whole genome shotgun (WGS) entry which is preliminary data.</text>
</comment>
<dbReference type="PANTHER" id="PTHR36974">
    <property type="entry name" value="MEMBRANE PROTEIN-RELATED"/>
    <property type="match status" value="1"/>
</dbReference>
<feature type="transmembrane region" description="Helical" evidence="1">
    <location>
        <begin position="83"/>
        <end position="102"/>
    </location>
</feature>
<evidence type="ECO:0000313" key="2">
    <source>
        <dbReference type="EMBL" id="MTG87943.1"/>
    </source>
</evidence>
<feature type="transmembrane region" description="Helical" evidence="1">
    <location>
        <begin position="57"/>
        <end position="76"/>
    </location>
</feature>
<dbReference type="Proteomes" id="UP000440668">
    <property type="component" value="Unassembled WGS sequence"/>
</dbReference>
<feature type="transmembrane region" description="Helical" evidence="1">
    <location>
        <begin position="122"/>
        <end position="141"/>
    </location>
</feature>
<protein>
    <recommendedName>
        <fullName evidence="4">DoxX family membrane protein</fullName>
    </recommendedName>
</protein>
<keyword evidence="1" id="KW-1133">Transmembrane helix</keyword>
<reference evidence="2 3" key="1">
    <citation type="submission" date="2019-11" db="EMBL/GenBank/DDBJ databases">
        <title>Cellulosimicrobium composti sp. nov. isolated from a compost.</title>
        <authorList>
            <person name="Yang Y."/>
        </authorList>
    </citation>
    <scope>NUCLEOTIDE SEQUENCE [LARGE SCALE GENOMIC DNA]</scope>
    <source>
        <strain evidence="2 3">BIT-GX5</strain>
    </source>
</reference>
<feature type="transmembrane region" description="Helical" evidence="1">
    <location>
        <begin position="12"/>
        <end position="37"/>
    </location>
</feature>
<sequence length="148" mass="15953">MDLSAITRPAPRVPLVATLARVGLGLALVGAGVSHLTVSREEFQAQVPSWFPVDEDVTVLASGAVEIVLGASLVVLTRWRVAVGLVAAAFFVVIFPGNVGQWLEHKDGFGLDTDAKRFGRLFFQPVLMAWALWSTGALRALRDARSRD</sequence>
<dbReference type="RefSeq" id="WP_155098193.1">
    <property type="nucleotide sequence ID" value="NZ_WMKA01000004.1"/>
</dbReference>
<evidence type="ECO:0000256" key="1">
    <source>
        <dbReference type="SAM" id="Phobius"/>
    </source>
</evidence>
<gene>
    <name evidence="2" type="ORF">GJV82_03080</name>
</gene>
<dbReference type="PANTHER" id="PTHR36974:SF1">
    <property type="entry name" value="DOXX FAMILY MEMBRANE PROTEIN"/>
    <property type="match status" value="1"/>
</dbReference>
<keyword evidence="1" id="KW-0472">Membrane</keyword>
<dbReference type="AlphaFoldDB" id="A0A6N7ZET8"/>
<organism evidence="2 3">
    <name type="scientific">Cellulosimicrobium composti</name>
    <dbReference type="NCBI Taxonomy" id="2672572"/>
    <lineage>
        <taxon>Bacteria</taxon>
        <taxon>Bacillati</taxon>
        <taxon>Actinomycetota</taxon>
        <taxon>Actinomycetes</taxon>
        <taxon>Micrococcales</taxon>
        <taxon>Promicromonosporaceae</taxon>
        <taxon>Cellulosimicrobium</taxon>
    </lineage>
</organism>
<evidence type="ECO:0008006" key="4">
    <source>
        <dbReference type="Google" id="ProtNLM"/>
    </source>
</evidence>
<evidence type="ECO:0000313" key="3">
    <source>
        <dbReference type="Proteomes" id="UP000440668"/>
    </source>
</evidence>
<name>A0A6N7ZET8_9MICO</name>
<keyword evidence="1" id="KW-0812">Transmembrane</keyword>